<reference evidence="1 2" key="1">
    <citation type="submission" date="2019-07" db="EMBL/GenBank/DDBJ databases">
        <title>Genomic Encyclopedia of Archaeal and Bacterial Type Strains, Phase II (KMG-II): from individual species to whole genera.</title>
        <authorList>
            <person name="Goeker M."/>
        </authorList>
    </citation>
    <scope>NUCLEOTIDE SEQUENCE [LARGE SCALE GENOMIC DNA]</scope>
    <source>
        <strain evidence="1 2">ATCC BAA-1854</strain>
    </source>
</reference>
<sequence length="239" mass="26888">MLHEKHAFSATDISLYFYLLEVCNAANWVNPFRRNNAKILADLNLARNTFIRSRRKLKELGILNYSSAKGVANVTYKLADLETLYRGRNKAVTTAADTGNDTGCGLPSGLPFDPLNKNSKPKPKQVIVVPYANAFNFFVDTANCILLKQRYDIENEGVAAFFKTFYDSKIDLGDLNNKTIEEIARNFYYWLPKHLGATGKEKSCVKKESIRRPEAGKHQPLRGVAAAMKFATVKMRGEI</sequence>
<comment type="caution">
    <text evidence="1">The sequence shown here is derived from an EMBL/GenBank/DDBJ whole genome shotgun (WGS) entry which is preliminary data.</text>
</comment>
<name>A0A562TKG2_9SPHI</name>
<dbReference type="EMBL" id="VLLI01000022">
    <property type="protein sequence ID" value="TWI94049.1"/>
    <property type="molecule type" value="Genomic_DNA"/>
</dbReference>
<evidence type="ECO:0000313" key="1">
    <source>
        <dbReference type="EMBL" id="TWI94049.1"/>
    </source>
</evidence>
<organism evidence="1 2">
    <name type="scientific">Mucilaginibacter frigoritolerans</name>
    <dbReference type="NCBI Taxonomy" id="652788"/>
    <lineage>
        <taxon>Bacteria</taxon>
        <taxon>Pseudomonadati</taxon>
        <taxon>Bacteroidota</taxon>
        <taxon>Sphingobacteriia</taxon>
        <taxon>Sphingobacteriales</taxon>
        <taxon>Sphingobacteriaceae</taxon>
        <taxon>Mucilaginibacter</taxon>
    </lineage>
</organism>
<gene>
    <name evidence="1" type="ORF">JN11_04866</name>
</gene>
<dbReference type="AlphaFoldDB" id="A0A562TKG2"/>
<dbReference type="Proteomes" id="UP000317010">
    <property type="component" value="Unassembled WGS sequence"/>
</dbReference>
<proteinExistence type="predicted"/>
<protein>
    <recommendedName>
        <fullName evidence="3">Helix-turn-helix protein</fullName>
    </recommendedName>
</protein>
<evidence type="ECO:0000313" key="2">
    <source>
        <dbReference type="Proteomes" id="UP000317010"/>
    </source>
</evidence>
<accession>A0A562TKG2</accession>
<evidence type="ECO:0008006" key="3">
    <source>
        <dbReference type="Google" id="ProtNLM"/>
    </source>
</evidence>
<keyword evidence="2" id="KW-1185">Reference proteome</keyword>